<dbReference type="PANTHER" id="PTHR30469">
    <property type="entry name" value="MULTIDRUG RESISTANCE PROTEIN MDTA"/>
    <property type="match status" value="1"/>
</dbReference>
<feature type="domain" description="YknX-like C-terminal permuted SH3-like" evidence="5">
    <location>
        <begin position="340"/>
        <end position="407"/>
    </location>
</feature>
<dbReference type="Gene3D" id="2.40.30.170">
    <property type="match status" value="1"/>
</dbReference>
<name>A0ABS9Z8F2_9HYPH</name>
<dbReference type="InterPro" id="IPR058637">
    <property type="entry name" value="YknX-like_C"/>
</dbReference>
<evidence type="ECO:0000259" key="4">
    <source>
        <dbReference type="Pfam" id="PF25973"/>
    </source>
</evidence>
<feature type="region of interest" description="Disordered" evidence="2">
    <location>
        <begin position="398"/>
        <end position="422"/>
    </location>
</feature>
<evidence type="ECO:0000313" key="6">
    <source>
        <dbReference type="EMBL" id="MCI4683477.1"/>
    </source>
</evidence>
<dbReference type="NCBIfam" id="TIGR01730">
    <property type="entry name" value="RND_mfp"/>
    <property type="match status" value="1"/>
</dbReference>
<organism evidence="6 7">
    <name type="scientific">Candidatus Rhodoblastus alkanivorans</name>
    <dbReference type="NCBI Taxonomy" id="2954117"/>
    <lineage>
        <taxon>Bacteria</taxon>
        <taxon>Pseudomonadati</taxon>
        <taxon>Pseudomonadota</taxon>
        <taxon>Alphaproteobacteria</taxon>
        <taxon>Hyphomicrobiales</taxon>
        <taxon>Rhodoblastaceae</taxon>
        <taxon>Rhodoblastus</taxon>
    </lineage>
</organism>
<comment type="caution">
    <text evidence="6">The sequence shown here is derived from an EMBL/GenBank/DDBJ whole genome shotgun (WGS) entry which is preliminary data.</text>
</comment>
<evidence type="ECO:0000259" key="5">
    <source>
        <dbReference type="Pfam" id="PF25989"/>
    </source>
</evidence>
<sequence length="422" mass="43114">MSQISWIPVFSAALAAAAAYGLAARVQCAANAGAVAQAGGEKRKGAASASAQKPRRGLFLVGALLAAALAYVAVERALTPASEEALNVAPAATPVRIADAVATQWPTSVTIPGNVSAVDTANIASRSGGLVTRVLVDAGAQVTKGQLLAEVGTADAHAQIAQAQARVDTAQAVLKQVSAEYDRYNTLHEKQFASTAQFQQAERQYLAARAELDAADRGLSAAQTDIGYAEIRAPFDGIVAQKSVWPGDYANPGTTLFVVASATPEIRASAGPATFAALKVGDAAVVRVNGQDLPAKVTSLVDAADPQTRTHLVKLWLDRGAAAPFGSYAEVRFNLGQTPALSVPEAALTERAGLVGVFVVGKDDHAHLRLVRAGAHAGGQVAIMAGLKAGDRVILSPPADLENGSPVSPQTAVKAATEGNNG</sequence>
<evidence type="ECO:0000256" key="1">
    <source>
        <dbReference type="ARBA" id="ARBA00009477"/>
    </source>
</evidence>
<dbReference type="Gene3D" id="2.40.420.20">
    <property type="match status" value="1"/>
</dbReference>
<reference evidence="6" key="1">
    <citation type="journal article" date="2022" name="ISME J.">
        <title>Identification of active gaseous-alkane degraders at natural gas seeps.</title>
        <authorList>
            <person name="Farhan Ul Haque M."/>
            <person name="Hernandez M."/>
            <person name="Crombie A.T."/>
            <person name="Murrell J.C."/>
        </authorList>
    </citation>
    <scope>NUCLEOTIDE SEQUENCE</scope>
    <source>
        <strain evidence="6">PC2</strain>
    </source>
</reference>
<accession>A0ABS9Z8F2</accession>
<feature type="signal peptide" evidence="3">
    <location>
        <begin position="1"/>
        <end position="23"/>
    </location>
</feature>
<feature type="chain" id="PRO_5045562953" evidence="3">
    <location>
        <begin position="24"/>
        <end position="422"/>
    </location>
</feature>
<keyword evidence="7" id="KW-1185">Reference proteome</keyword>
<dbReference type="Proteomes" id="UP001139104">
    <property type="component" value="Unassembled WGS sequence"/>
</dbReference>
<evidence type="ECO:0000313" key="7">
    <source>
        <dbReference type="Proteomes" id="UP001139104"/>
    </source>
</evidence>
<keyword evidence="3" id="KW-0732">Signal</keyword>
<proteinExistence type="inferred from homology"/>
<dbReference type="EMBL" id="JAIVFP010000001">
    <property type="protein sequence ID" value="MCI4683477.1"/>
    <property type="molecule type" value="Genomic_DNA"/>
</dbReference>
<dbReference type="InterPro" id="IPR006143">
    <property type="entry name" value="RND_pump_MFP"/>
</dbReference>
<protein>
    <submittedName>
        <fullName evidence="6">Efflux RND transporter periplasmic adaptor subunit</fullName>
    </submittedName>
</protein>
<dbReference type="InterPro" id="IPR058647">
    <property type="entry name" value="BSH_CzcB-like"/>
</dbReference>
<dbReference type="Pfam" id="PF25989">
    <property type="entry name" value="YknX_C"/>
    <property type="match status" value="1"/>
</dbReference>
<dbReference type="Pfam" id="PF25973">
    <property type="entry name" value="BSH_CzcB"/>
    <property type="match status" value="1"/>
</dbReference>
<dbReference type="Gene3D" id="1.10.287.470">
    <property type="entry name" value="Helix hairpin bin"/>
    <property type="match status" value="1"/>
</dbReference>
<evidence type="ECO:0000256" key="3">
    <source>
        <dbReference type="SAM" id="SignalP"/>
    </source>
</evidence>
<gene>
    <name evidence="6" type="ORF">K2U94_11990</name>
</gene>
<dbReference type="Gene3D" id="2.40.50.100">
    <property type="match status" value="1"/>
</dbReference>
<feature type="domain" description="CzcB-like barrel-sandwich hybrid" evidence="4">
    <location>
        <begin position="120"/>
        <end position="260"/>
    </location>
</feature>
<evidence type="ECO:0000256" key="2">
    <source>
        <dbReference type="SAM" id="MobiDB-lite"/>
    </source>
</evidence>
<dbReference type="PANTHER" id="PTHR30469:SF15">
    <property type="entry name" value="HLYD FAMILY OF SECRETION PROTEINS"/>
    <property type="match status" value="1"/>
</dbReference>
<dbReference type="SUPFAM" id="SSF111369">
    <property type="entry name" value="HlyD-like secretion proteins"/>
    <property type="match status" value="1"/>
</dbReference>
<comment type="similarity">
    <text evidence="1">Belongs to the membrane fusion protein (MFP) (TC 8.A.1) family.</text>
</comment>
<dbReference type="RefSeq" id="WP_243067427.1">
    <property type="nucleotide sequence ID" value="NZ_JAIVFK010000013.1"/>
</dbReference>